<reference evidence="2 3" key="1">
    <citation type="submission" date="2020-05" db="EMBL/GenBank/DDBJ databases">
        <title>Identification and distribution of gene clusters putatively required for synthesis of sphingolipid metabolism inhibitors in phylogenetically diverse species of the filamentous fungus Fusarium.</title>
        <authorList>
            <person name="Kim H.-S."/>
            <person name="Busman M."/>
            <person name="Brown D.W."/>
            <person name="Divon H."/>
            <person name="Uhlig S."/>
            <person name="Proctor R.H."/>
        </authorList>
    </citation>
    <scope>NUCLEOTIDE SEQUENCE [LARGE SCALE GENOMIC DNA]</scope>
    <source>
        <strain evidence="2 3">NRRL 13617</strain>
    </source>
</reference>
<keyword evidence="2" id="KW-0503">Monooxygenase</keyword>
<evidence type="ECO:0000313" key="2">
    <source>
        <dbReference type="EMBL" id="KAF5534285.1"/>
    </source>
</evidence>
<dbReference type="OrthoDB" id="5044586at2759"/>
<keyword evidence="1" id="KW-0812">Transmembrane</keyword>
<dbReference type="Proteomes" id="UP000582016">
    <property type="component" value="Unassembled WGS sequence"/>
</dbReference>
<keyword evidence="3" id="KW-1185">Reference proteome</keyword>
<feature type="transmembrane region" description="Helical" evidence="1">
    <location>
        <begin position="70"/>
        <end position="91"/>
    </location>
</feature>
<sequence length="112" mass="12618">MSPVLTPTRMEAWLRLNDKSSTGQLALYGSSVLGAMLTLYWAGLIIYHIYFYSLASYLGPLLAISTPVRALLLVMYIEAIAIHSGKIWRIIRSTRGRIRFAIDKDHKEYGGL</sequence>
<keyword evidence="1" id="KW-0472">Membrane</keyword>
<keyword evidence="1" id="KW-1133">Transmembrane helix</keyword>
<accession>A0A8H5IBP9</accession>
<evidence type="ECO:0000256" key="1">
    <source>
        <dbReference type="SAM" id="Phobius"/>
    </source>
</evidence>
<feature type="transmembrane region" description="Helical" evidence="1">
    <location>
        <begin position="25"/>
        <end position="50"/>
    </location>
</feature>
<gene>
    <name evidence="2" type="ORF">FPHYL_13455</name>
</gene>
<comment type="caution">
    <text evidence="2">The sequence shown here is derived from an EMBL/GenBank/DDBJ whole genome shotgun (WGS) entry which is preliminary data.</text>
</comment>
<dbReference type="AlphaFoldDB" id="A0A8H5IBP9"/>
<proteinExistence type="predicted"/>
<name>A0A8H5IBP9_9HYPO</name>
<keyword evidence="2" id="KW-0560">Oxidoreductase</keyword>
<dbReference type="EMBL" id="JAAOAQ010000797">
    <property type="protein sequence ID" value="KAF5534285.1"/>
    <property type="molecule type" value="Genomic_DNA"/>
</dbReference>
<dbReference type="GO" id="GO:0004497">
    <property type="term" value="F:monooxygenase activity"/>
    <property type="evidence" value="ECO:0007669"/>
    <property type="project" value="UniProtKB-KW"/>
</dbReference>
<evidence type="ECO:0000313" key="3">
    <source>
        <dbReference type="Proteomes" id="UP000582016"/>
    </source>
</evidence>
<organism evidence="2 3">
    <name type="scientific">Fusarium phyllophilum</name>
    <dbReference type="NCBI Taxonomy" id="47803"/>
    <lineage>
        <taxon>Eukaryota</taxon>
        <taxon>Fungi</taxon>
        <taxon>Dikarya</taxon>
        <taxon>Ascomycota</taxon>
        <taxon>Pezizomycotina</taxon>
        <taxon>Sordariomycetes</taxon>
        <taxon>Hypocreomycetidae</taxon>
        <taxon>Hypocreales</taxon>
        <taxon>Nectriaceae</taxon>
        <taxon>Fusarium</taxon>
        <taxon>Fusarium fujikuroi species complex</taxon>
    </lineage>
</organism>
<protein>
    <submittedName>
        <fullName evidence="2">Cytochrome P450 monooxygenase</fullName>
    </submittedName>
</protein>